<reference evidence="1" key="2">
    <citation type="journal article" date="2015" name="Fish Shellfish Immunol.">
        <title>Early steps in the European eel (Anguilla anguilla)-Vibrio vulnificus interaction in the gills: Role of the RtxA13 toxin.</title>
        <authorList>
            <person name="Callol A."/>
            <person name="Pajuelo D."/>
            <person name="Ebbesson L."/>
            <person name="Teles M."/>
            <person name="MacKenzie S."/>
            <person name="Amaro C."/>
        </authorList>
    </citation>
    <scope>NUCLEOTIDE SEQUENCE</scope>
</reference>
<dbReference type="AlphaFoldDB" id="A0A0E9TTG4"/>
<accession>A0A0E9TTG4</accession>
<name>A0A0E9TTG4_ANGAN</name>
<protein>
    <submittedName>
        <fullName evidence="1">Uncharacterized protein</fullName>
    </submittedName>
</protein>
<sequence>MGYFSVVQVHFHSIFLLLLPSS</sequence>
<dbReference type="EMBL" id="GBXM01051588">
    <property type="protein sequence ID" value="JAH56989.1"/>
    <property type="molecule type" value="Transcribed_RNA"/>
</dbReference>
<evidence type="ECO:0000313" key="1">
    <source>
        <dbReference type="EMBL" id="JAH56989.1"/>
    </source>
</evidence>
<proteinExistence type="predicted"/>
<reference evidence="1" key="1">
    <citation type="submission" date="2014-11" db="EMBL/GenBank/DDBJ databases">
        <authorList>
            <person name="Amaro Gonzalez C."/>
        </authorList>
    </citation>
    <scope>NUCLEOTIDE SEQUENCE</scope>
</reference>
<organism evidence="1">
    <name type="scientific">Anguilla anguilla</name>
    <name type="common">European freshwater eel</name>
    <name type="synonym">Muraena anguilla</name>
    <dbReference type="NCBI Taxonomy" id="7936"/>
    <lineage>
        <taxon>Eukaryota</taxon>
        <taxon>Metazoa</taxon>
        <taxon>Chordata</taxon>
        <taxon>Craniata</taxon>
        <taxon>Vertebrata</taxon>
        <taxon>Euteleostomi</taxon>
        <taxon>Actinopterygii</taxon>
        <taxon>Neopterygii</taxon>
        <taxon>Teleostei</taxon>
        <taxon>Anguilliformes</taxon>
        <taxon>Anguillidae</taxon>
        <taxon>Anguilla</taxon>
    </lineage>
</organism>